<dbReference type="RefSeq" id="WP_003329669.1">
    <property type="nucleotide sequence ID" value="NZ_AJLR01000034.1"/>
</dbReference>
<organism evidence="2 3">
    <name type="scientific">Schinkia azotoformans LMG 9581</name>
    <dbReference type="NCBI Taxonomy" id="1131731"/>
    <lineage>
        <taxon>Bacteria</taxon>
        <taxon>Bacillati</taxon>
        <taxon>Bacillota</taxon>
        <taxon>Bacilli</taxon>
        <taxon>Bacillales</taxon>
        <taxon>Bacillaceae</taxon>
        <taxon>Calidifontibacillus/Schinkia group</taxon>
        <taxon>Schinkia</taxon>
    </lineage>
</organism>
<proteinExistence type="predicted"/>
<evidence type="ECO:0000313" key="3">
    <source>
        <dbReference type="Proteomes" id="UP000006315"/>
    </source>
</evidence>
<reference evidence="2 3" key="1">
    <citation type="journal article" date="2012" name="Front. Microbiol.">
        <title>Redundancy and modularity in membrane-associated dissimilatory nitrate reduction in Bacillus.</title>
        <authorList>
            <person name="Heylen K."/>
            <person name="Keltjens J."/>
        </authorList>
    </citation>
    <scope>NUCLEOTIDE SEQUENCE [LARGE SCALE GENOMIC DNA]</scope>
    <source>
        <strain evidence="2 3">LMG 9581</strain>
    </source>
</reference>
<dbReference type="STRING" id="1131731.BAZO_02602"/>
<dbReference type="AlphaFoldDB" id="K6DKV7"/>
<sequence length="241" mass="27552">MMKGVIIAGGRGSRLRPLTNEMPKPMIPILDKPVMEYCIEQLKEHGITEIAVTVQYLSNKIMDYFGDGRKYDVNLTYFEERRPLGTAGSIKNAEEFLDESFVVIYGDIISNFNLTKGMQFHRSKNSLVTIFMTDVQNPMDYGIIRTNETGKVTRFLEKPARPEIFTNQINTGIYIMEPEILHYIKKGETFDFSLDLFPMLLKKDCPIFGFKTNGYWSDVGNMAKYEKTVHDLIDGSIIISG</sequence>
<accession>K6DKV7</accession>
<dbReference type="Pfam" id="PF00483">
    <property type="entry name" value="NTP_transferase"/>
    <property type="match status" value="1"/>
</dbReference>
<dbReference type="PANTHER" id="PTHR22572">
    <property type="entry name" value="SUGAR-1-PHOSPHATE GUANYL TRANSFERASE"/>
    <property type="match status" value="1"/>
</dbReference>
<dbReference type="InterPro" id="IPR050486">
    <property type="entry name" value="Mannose-1P_guanyltransferase"/>
</dbReference>
<dbReference type="PATRIC" id="fig|1131731.3.peg.535"/>
<protein>
    <submittedName>
        <fullName evidence="2">Nucleoside-diphosphate-sugar pyrophosphorylase fused to phosphomannomutase</fullName>
    </submittedName>
</protein>
<name>K6DKV7_SCHAZ</name>
<dbReference type="CDD" id="cd04181">
    <property type="entry name" value="NTP_transferase"/>
    <property type="match status" value="1"/>
</dbReference>
<dbReference type="GeneID" id="89468192"/>
<dbReference type="InterPro" id="IPR005835">
    <property type="entry name" value="NTP_transferase_dom"/>
</dbReference>
<dbReference type="EMBL" id="AJLR01000034">
    <property type="protein sequence ID" value="EKN68934.1"/>
    <property type="molecule type" value="Genomic_DNA"/>
</dbReference>
<feature type="domain" description="Nucleotidyl transferase" evidence="1">
    <location>
        <begin position="3"/>
        <end position="230"/>
    </location>
</feature>
<dbReference type="Gene3D" id="3.90.550.10">
    <property type="entry name" value="Spore Coat Polysaccharide Biosynthesis Protein SpsA, Chain A"/>
    <property type="match status" value="1"/>
</dbReference>
<gene>
    <name evidence="2" type="ORF">BAZO_02602</name>
</gene>
<evidence type="ECO:0000259" key="1">
    <source>
        <dbReference type="Pfam" id="PF00483"/>
    </source>
</evidence>
<dbReference type="InterPro" id="IPR029044">
    <property type="entry name" value="Nucleotide-diphossugar_trans"/>
</dbReference>
<dbReference type="SUPFAM" id="SSF53448">
    <property type="entry name" value="Nucleotide-diphospho-sugar transferases"/>
    <property type="match status" value="1"/>
</dbReference>
<dbReference type="Proteomes" id="UP000006315">
    <property type="component" value="Unassembled WGS sequence"/>
</dbReference>
<evidence type="ECO:0000313" key="2">
    <source>
        <dbReference type="EMBL" id="EKN68934.1"/>
    </source>
</evidence>
<comment type="caution">
    <text evidence="2">The sequence shown here is derived from an EMBL/GenBank/DDBJ whole genome shotgun (WGS) entry which is preliminary data.</text>
</comment>
<keyword evidence="3" id="KW-1185">Reference proteome</keyword>